<dbReference type="InterPro" id="IPR050754">
    <property type="entry name" value="FKBP4/5/8-like"/>
</dbReference>
<dbReference type="AlphaFoldDB" id="A0A8S1PG05"/>
<accession>A0A8S1PG05</accession>
<organism evidence="1 2">
    <name type="scientific">Paramecium sonneborni</name>
    <dbReference type="NCBI Taxonomy" id="65129"/>
    <lineage>
        <taxon>Eukaryota</taxon>
        <taxon>Sar</taxon>
        <taxon>Alveolata</taxon>
        <taxon>Ciliophora</taxon>
        <taxon>Intramacronucleata</taxon>
        <taxon>Oligohymenophorea</taxon>
        <taxon>Peniculida</taxon>
        <taxon>Parameciidae</taxon>
        <taxon>Paramecium</taxon>
    </lineage>
</organism>
<dbReference type="EMBL" id="CAJJDN010000076">
    <property type="protein sequence ID" value="CAD8101663.1"/>
    <property type="molecule type" value="Genomic_DNA"/>
</dbReference>
<dbReference type="PANTHER" id="PTHR46512:SF9">
    <property type="entry name" value="PEPTIDYLPROLYL ISOMERASE"/>
    <property type="match status" value="1"/>
</dbReference>
<name>A0A8S1PG05_9CILI</name>
<gene>
    <name evidence="1" type="ORF">PSON_ATCC_30995.1.T0760112</name>
</gene>
<sequence length="312" mass="36972">MNQSDWFSIENDEDFLQQGVNQQKKVKSEMENIVSKYEKVILEENLIKYIVIASKNDDPSKKVNEKSRIKIKCEEKDEKANLLNPTQYLNTFKISLSSSIPLIKGFRLALLSMKEGEKAWFKISGDLLEKPDNIENSLKDHVKYYLIHIEEVSQPQQQLDVTNVENRLIQLEKFKEEGNKLFQNGDYIGAASRYLRGINFIEKWPKNLNKEKNSEKIKEDFYLVLVSNRAQALLKLKDFQECQKILEPIMQRLEQREYKIKCYYRLISCLINLEEYQKALDYINIIKEDSRYPQFEQIFKELEDDCNQGQQK</sequence>
<proteinExistence type="predicted"/>
<evidence type="ECO:0008006" key="3">
    <source>
        <dbReference type="Google" id="ProtNLM"/>
    </source>
</evidence>
<dbReference type="OrthoDB" id="199930at2759"/>
<keyword evidence="2" id="KW-1185">Reference proteome</keyword>
<dbReference type="PANTHER" id="PTHR46512">
    <property type="entry name" value="PEPTIDYLPROLYL ISOMERASE"/>
    <property type="match status" value="1"/>
</dbReference>
<evidence type="ECO:0000313" key="2">
    <source>
        <dbReference type="Proteomes" id="UP000692954"/>
    </source>
</evidence>
<protein>
    <recommendedName>
        <fullName evidence="3">Peptidylprolyl isomerase</fullName>
    </recommendedName>
</protein>
<reference evidence="1" key="1">
    <citation type="submission" date="2021-01" db="EMBL/GenBank/DDBJ databases">
        <authorList>
            <consortium name="Genoscope - CEA"/>
            <person name="William W."/>
        </authorList>
    </citation>
    <scope>NUCLEOTIDE SEQUENCE</scope>
</reference>
<dbReference type="Proteomes" id="UP000692954">
    <property type="component" value="Unassembled WGS sequence"/>
</dbReference>
<comment type="caution">
    <text evidence="1">The sequence shown here is derived from an EMBL/GenBank/DDBJ whole genome shotgun (WGS) entry which is preliminary data.</text>
</comment>
<evidence type="ECO:0000313" key="1">
    <source>
        <dbReference type="EMBL" id="CAD8101663.1"/>
    </source>
</evidence>